<name>A0A069D8I4_9BACE</name>
<comment type="caution">
    <text evidence="3">The sequence shown here is derived from an EMBL/GenBank/DDBJ whole genome shotgun (WGS) entry which is preliminary data.</text>
</comment>
<dbReference type="SUPFAM" id="SSF52096">
    <property type="entry name" value="ClpP/crotonase"/>
    <property type="match status" value="1"/>
</dbReference>
<dbReference type="OrthoDB" id="1041004at2"/>
<sequence length="423" mass="46057">MKTEKFQNILGEAKCGEVATIRFFGKVTEESTSQFNAEFDFLENCVRPSLVRVLINSEGGSVLFGMTTYSTISNSKIPTECVIEGIAASMGSIIWAAGDVSLMRDYAILMIHNPFQPGEGEDEKEPSDLVKAFTKQIETIYRKRFGLKAEHIRSIMTGEADRDGTFFDAASAVKAGIIPAENVLHTSKQICDTVKNQLSGLEDTSRIQDLMQGISAALPPEIGIKLFETQTPNLPQTDNTQSMSTEKNNSPEYAAVAATLGMKENYEVKDVMARINSLVAVEAKLKETEKSLADAQTVIAGKDATITNLQKDLSTATASLTTYQQKEANGKKTKNETMIEAAIVAGKISRETKADWLAMADSNPELVENTLNGIPEREQISKEIAADPANIQAAAAAATTVEEKMAEKVTQVVGENFEFKKMK</sequence>
<dbReference type="RefSeq" id="WP_024996411.1">
    <property type="nucleotide sequence ID" value="NZ_ATZI01000007.1"/>
</dbReference>
<dbReference type="GO" id="GO:0004252">
    <property type="term" value="F:serine-type endopeptidase activity"/>
    <property type="evidence" value="ECO:0007669"/>
    <property type="project" value="InterPro"/>
</dbReference>
<dbReference type="eggNOG" id="COG0740">
    <property type="taxonomic scope" value="Bacteria"/>
</dbReference>
<dbReference type="Pfam" id="PF00574">
    <property type="entry name" value="CLP_protease"/>
    <property type="match status" value="1"/>
</dbReference>
<dbReference type="GO" id="GO:0009368">
    <property type="term" value="C:endopeptidase Clp complex"/>
    <property type="evidence" value="ECO:0007669"/>
    <property type="project" value="TreeGrafter"/>
</dbReference>
<protein>
    <recommendedName>
        <fullName evidence="2">ATP-dependent Clp protease proteolytic subunit</fullName>
    </recommendedName>
</protein>
<dbReference type="GO" id="GO:0051117">
    <property type="term" value="F:ATPase binding"/>
    <property type="evidence" value="ECO:0007669"/>
    <property type="project" value="TreeGrafter"/>
</dbReference>
<dbReference type="STRING" id="1121097.GCA_000428125_01965"/>
<comment type="similarity">
    <text evidence="1 2">Belongs to the peptidase S14 family.</text>
</comment>
<evidence type="ECO:0000313" key="4">
    <source>
        <dbReference type="Proteomes" id="UP000027601"/>
    </source>
</evidence>
<gene>
    <name evidence="3" type="ORF">JCM15093_1699</name>
</gene>
<dbReference type="PANTHER" id="PTHR10381">
    <property type="entry name" value="ATP-DEPENDENT CLP PROTEASE PROTEOLYTIC SUBUNIT"/>
    <property type="match status" value="1"/>
</dbReference>
<evidence type="ECO:0000256" key="2">
    <source>
        <dbReference type="RuleBase" id="RU003567"/>
    </source>
</evidence>
<evidence type="ECO:0000313" key="3">
    <source>
        <dbReference type="EMBL" id="GAK36529.1"/>
    </source>
</evidence>
<dbReference type="PRINTS" id="PR00127">
    <property type="entry name" value="CLPPROTEASEP"/>
</dbReference>
<dbReference type="PANTHER" id="PTHR10381:SF11">
    <property type="entry name" value="ATP-DEPENDENT CLP PROTEASE PROTEOLYTIC SUBUNIT, MITOCHONDRIAL"/>
    <property type="match status" value="1"/>
</dbReference>
<dbReference type="GO" id="GO:0006515">
    <property type="term" value="P:protein quality control for misfolded or incompletely synthesized proteins"/>
    <property type="evidence" value="ECO:0007669"/>
    <property type="project" value="TreeGrafter"/>
</dbReference>
<reference evidence="3 4" key="1">
    <citation type="journal article" date="2015" name="Microbes Environ.">
        <title>Distribution and evolution of nitrogen fixation genes in the phylum bacteroidetes.</title>
        <authorList>
            <person name="Inoue J."/>
            <person name="Oshima K."/>
            <person name="Suda W."/>
            <person name="Sakamoto M."/>
            <person name="Iino T."/>
            <person name="Noda S."/>
            <person name="Hongoh Y."/>
            <person name="Hattori M."/>
            <person name="Ohkuma M."/>
        </authorList>
    </citation>
    <scope>NUCLEOTIDE SEQUENCE [LARGE SCALE GENOMIC DNA]</scope>
    <source>
        <strain evidence="3 4">JCM 15093</strain>
    </source>
</reference>
<dbReference type="EMBL" id="BAJS01000008">
    <property type="protein sequence ID" value="GAK36529.1"/>
    <property type="molecule type" value="Genomic_DNA"/>
</dbReference>
<keyword evidence="3" id="KW-0645">Protease</keyword>
<proteinExistence type="inferred from homology"/>
<accession>A0A069D8I4</accession>
<dbReference type="CDD" id="cd07016">
    <property type="entry name" value="S14_ClpP_1"/>
    <property type="match status" value="1"/>
</dbReference>
<dbReference type="GO" id="GO:0004176">
    <property type="term" value="F:ATP-dependent peptidase activity"/>
    <property type="evidence" value="ECO:0007669"/>
    <property type="project" value="InterPro"/>
</dbReference>
<dbReference type="AlphaFoldDB" id="A0A069D8I4"/>
<dbReference type="Proteomes" id="UP000027601">
    <property type="component" value="Unassembled WGS sequence"/>
</dbReference>
<keyword evidence="4" id="KW-1185">Reference proteome</keyword>
<evidence type="ECO:0000256" key="1">
    <source>
        <dbReference type="ARBA" id="ARBA00007039"/>
    </source>
</evidence>
<dbReference type="InterPro" id="IPR023562">
    <property type="entry name" value="ClpP/TepA"/>
</dbReference>
<organism evidence="3 4">
    <name type="scientific">Bacteroides graminisolvens DSM 19988 = JCM 15093</name>
    <dbReference type="NCBI Taxonomy" id="1121097"/>
    <lineage>
        <taxon>Bacteria</taxon>
        <taxon>Pseudomonadati</taxon>
        <taxon>Bacteroidota</taxon>
        <taxon>Bacteroidia</taxon>
        <taxon>Bacteroidales</taxon>
        <taxon>Bacteroidaceae</taxon>
        <taxon>Bacteroides</taxon>
    </lineage>
</organism>
<dbReference type="InterPro" id="IPR029045">
    <property type="entry name" value="ClpP/crotonase-like_dom_sf"/>
</dbReference>
<dbReference type="Gene3D" id="3.90.226.10">
    <property type="entry name" value="2-enoyl-CoA Hydratase, Chain A, domain 1"/>
    <property type="match status" value="1"/>
</dbReference>
<dbReference type="InterPro" id="IPR001907">
    <property type="entry name" value="ClpP"/>
</dbReference>
<keyword evidence="3" id="KW-0378">Hydrolase</keyword>